<name>A0ABS9H8Y0_9ACTN</name>
<evidence type="ECO:0000256" key="1">
    <source>
        <dbReference type="SAM" id="Coils"/>
    </source>
</evidence>
<reference evidence="2 3" key="1">
    <citation type="submission" date="2022-01" db="EMBL/GenBank/DDBJ databases">
        <title>Nocardioides sp. nov., an actinomycete isolated from mining soil.</title>
        <authorList>
            <person name="Liu L."/>
        </authorList>
    </citation>
    <scope>NUCLEOTIDE SEQUENCE [LARGE SCALE GENOMIC DNA]</scope>
    <source>
        <strain evidence="2 3">KLBMP 9356</strain>
    </source>
</reference>
<keyword evidence="3" id="KW-1185">Reference proteome</keyword>
<comment type="caution">
    <text evidence="2">The sequence shown here is derived from an EMBL/GenBank/DDBJ whole genome shotgun (WGS) entry which is preliminary data.</text>
</comment>
<organism evidence="2 3">
    <name type="scientific">Nocardioides potassii</name>
    <dbReference type="NCBI Taxonomy" id="2911371"/>
    <lineage>
        <taxon>Bacteria</taxon>
        <taxon>Bacillati</taxon>
        <taxon>Actinomycetota</taxon>
        <taxon>Actinomycetes</taxon>
        <taxon>Propionibacteriales</taxon>
        <taxon>Nocardioidaceae</taxon>
        <taxon>Nocardioides</taxon>
    </lineage>
</organism>
<keyword evidence="1" id="KW-0175">Coiled coil</keyword>
<dbReference type="Proteomes" id="UP001201161">
    <property type="component" value="Unassembled WGS sequence"/>
</dbReference>
<feature type="coiled-coil region" evidence="1">
    <location>
        <begin position="156"/>
        <end position="183"/>
    </location>
</feature>
<evidence type="ECO:0000313" key="2">
    <source>
        <dbReference type="EMBL" id="MCF6376889.1"/>
    </source>
</evidence>
<dbReference type="EMBL" id="JAKJHZ010000005">
    <property type="protein sequence ID" value="MCF6376889.1"/>
    <property type="molecule type" value="Genomic_DNA"/>
</dbReference>
<evidence type="ECO:0000313" key="3">
    <source>
        <dbReference type="Proteomes" id="UP001201161"/>
    </source>
</evidence>
<protein>
    <submittedName>
        <fullName evidence="2">Uncharacterized protein</fullName>
    </submittedName>
</protein>
<gene>
    <name evidence="2" type="ORF">L2K70_04675</name>
</gene>
<accession>A0ABS9H8Y0</accession>
<sequence>MFRGLPACECLAKWLPVYERELQETGNLVGPLKVYQLIGNAAASANTHQPGGAYDVTDGTPSQADVLIGRQMGAAEWLRTPPTFSPLHRHGVLRGCPHNAGGRYQIAALDAGFNGLGTGGRGGPDDGPRDFEVRTWQEGIAWAKKRQRVRAIDGKIAEARAQIKVLNDTIAAARDDKSKLQAKVADWIDTRDSL</sequence>
<proteinExistence type="predicted"/>